<keyword evidence="7" id="KW-0449">Lipoprotein</keyword>
<evidence type="ECO:0000256" key="2">
    <source>
        <dbReference type="ARBA" id="ARBA00022612"/>
    </source>
</evidence>
<evidence type="ECO:0000256" key="3">
    <source>
        <dbReference type="ARBA" id="ARBA00022729"/>
    </source>
</evidence>
<keyword evidence="2" id="KW-1188">Viral release from host cell</keyword>
<dbReference type="EMBL" id="AAKDYG010000014">
    <property type="protein sequence ID" value="ECR0192520.1"/>
    <property type="molecule type" value="Genomic_DNA"/>
</dbReference>
<keyword evidence="6" id="KW-0578">Host cell lysis by virus</keyword>
<feature type="signal peptide" evidence="9">
    <location>
        <begin position="1"/>
        <end position="24"/>
    </location>
</feature>
<dbReference type="Pfam" id="PF06085">
    <property type="entry name" value="Rz1"/>
    <property type="match status" value="1"/>
</dbReference>
<keyword evidence="4" id="KW-0204">Cytolysis</keyword>
<evidence type="ECO:0000313" key="10">
    <source>
        <dbReference type="EMBL" id="ECR0192520.1"/>
    </source>
</evidence>
<sequence>MLNLKNCALILLLAVAGCSSTPSVCPPQRVIPPPPAQLMQPPPDLLRTLNGIISVSEPTPEPSPHRWKGYNSTLPDSAINRRGNT</sequence>
<dbReference type="AlphaFoldDB" id="A0A5Z0QYT0"/>
<keyword evidence="3 9" id="KW-0732">Signal</keyword>
<evidence type="ECO:0000256" key="6">
    <source>
        <dbReference type="ARBA" id="ARBA00023142"/>
    </source>
</evidence>
<evidence type="ECO:0000256" key="8">
    <source>
        <dbReference type="SAM" id="MobiDB-lite"/>
    </source>
</evidence>
<evidence type="ECO:0000256" key="9">
    <source>
        <dbReference type="SAM" id="SignalP"/>
    </source>
</evidence>
<dbReference type="GO" id="GO:0044659">
    <property type="term" value="P:viral release from host cell by cytolysis"/>
    <property type="evidence" value="ECO:0007669"/>
    <property type="project" value="InterPro"/>
</dbReference>
<accession>A0A5Z0QYT0</accession>
<evidence type="ECO:0000256" key="1">
    <source>
        <dbReference type="ARBA" id="ARBA00004635"/>
    </source>
</evidence>
<proteinExistence type="predicted"/>
<comment type="subcellular location">
    <subcellularLocation>
        <location evidence="1">Membrane</location>
        <topology evidence="1">Lipid-anchor</topology>
    </subcellularLocation>
</comment>
<reference evidence="10" key="1">
    <citation type="submission" date="2019-09" db="EMBL/GenBank/DDBJ databases">
        <authorList>
            <consortium name="PulseNet: The National Subtyping Network for Foodborne Disease Surveillance"/>
            <person name="Tarr C.L."/>
            <person name="Trees E."/>
            <person name="Katz L.S."/>
            <person name="Carleton-Romer H.A."/>
            <person name="Stroika S."/>
            <person name="Kucerova Z."/>
            <person name="Roache K.F."/>
            <person name="Sabol A.L."/>
            <person name="Besser J."/>
            <person name="Gerner-Smidt P."/>
        </authorList>
    </citation>
    <scope>NUCLEOTIDE SEQUENCE</scope>
    <source>
        <strain evidence="10">PNUSAS095135</strain>
    </source>
</reference>
<evidence type="ECO:0000256" key="5">
    <source>
        <dbReference type="ARBA" id="ARBA00023136"/>
    </source>
</evidence>
<dbReference type="InterPro" id="IPR010346">
    <property type="entry name" value="O-spanin"/>
</dbReference>
<dbReference type="GO" id="GO:0016020">
    <property type="term" value="C:membrane"/>
    <property type="evidence" value="ECO:0007669"/>
    <property type="project" value="UniProtKB-SubCell"/>
</dbReference>
<dbReference type="PROSITE" id="PS51257">
    <property type="entry name" value="PROKAR_LIPOPROTEIN"/>
    <property type="match status" value="1"/>
</dbReference>
<feature type="chain" id="PRO_5026310138" evidence="9">
    <location>
        <begin position="25"/>
        <end position="85"/>
    </location>
</feature>
<feature type="region of interest" description="Disordered" evidence="8">
    <location>
        <begin position="56"/>
        <end position="85"/>
    </location>
</feature>
<evidence type="ECO:0000256" key="7">
    <source>
        <dbReference type="ARBA" id="ARBA00023288"/>
    </source>
</evidence>
<evidence type="ECO:0000256" key="4">
    <source>
        <dbReference type="ARBA" id="ARBA00022852"/>
    </source>
</evidence>
<organism evidence="10">
    <name type="scientific">Salmonella enterica</name>
    <name type="common">Salmonella choleraesuis</name>
    <dbReference type="NCBI Taxonomy" id="28901"/>
    <lineage>
        <taxon>Bacteria</taxon>
        <taxon>Pseudomonadati</taxon>
        <taxon>Pseudomonadota</taxon>
        <taxon>Gammaproteobacteria</taxon>
        <taxon>Enterobacterales</taxon>
        <taxon>Enterobacteriaceae</taxon>
        <taxon>Salmonella</taxon>
    </lineage>
</organism>
<name>A0A5Z0QYT0_SALER</name>
<keyword evidence="5" id="KW-0472">Membrane</keyword>
<protein>
    <submittedName>
        <fullName evidence="10">Uncharacterized protein</fullName>
    </submittedName>
</protein>
<comment type="caution">
    <text evidence="10">The sequence shown here is derived from an EMBL/GenBank/DDBJ whole genome shotgun (WGS) entry which is preliminary data.</text>
</comment>
<gene>
    <name evidence="10" type="ORF">F0712_19170</name>
</gene>